<protein>
    <submittedName>
        <fullName evidence="3">Iron-sulfur assembly protein 2</fullName>
    </submittedName>
</protein>
<feature type="domain" description="Core" evidence="2">
    <location>
        <begin position="157"/>
        <end position="205"/>
    </location>
</feature>
<sequence>MLGSVARHGFRALPMSRPATRVLTYGGRSLFNQQKHALVTNMISISYRRYAIKVEQSTNEVTIIEPVKVLNKPEGKQLKIDERAAQRLNDIYSDSKEVLRILVESGGCHGFQYNMKLVPESCINLSEGATKDAGQETTEADEFDEDGAGTAKDVIFVVSENGGKVVIDETSLGILNNTTLKYTTELIGSTFKITDGNLKSSCGCGSSFDIEDDK</sequence>
<dbReference type="Proteomes" id="UP001623330">
    <property type="component" value="Unassembled WGS sequence"/>
</dbReference>
<dbReference type="PANTHER" id="PTHR43011">
    <property type="entry name" value="IRON-SULFUR CLUSTER ASSEMBLY 2 HOMOLOG, MITOCHONDRIAL"/>
    <property type="match status" value="1"/>
</dbReference>
<gene>
    <name evidence="3" type="ORF">RNJ44_02076</name>
</gene>
<comment type="similarity">
    <text evidence="1">Belongs to the HesB/IscA family.</text>
</comment>
<organism evidence="3 4">
    <name type="scientific">Nakaseomyces bracarensis</name>
    <dbReference type="NCBI Taxonomy" id="273131"/>
    <lineage>
        <taxon>Eukaryota</taxon>
        <taxon>Fungi</taxon>
        <taxon>Dikarya</taxon>
        <taxon>Ascomycota</taxon>
        <taxon>Saccharomycotina</taxon>
        <taxon>Saccharomycetes</taxon>
        <taxon>Saccharomycetales</taxon>
        <taxon>Saccharomycetaceae</taxon>
        <taxon>Nakaseomyces</taxon>
    </lineage>
</organism>
<dbReference type="EMBL" id="JBEVYD010000012">
    <property type="protein sequence ID" value="KAL3228989.1"/>
    <property type="molecule type" value="Genomic_DNA"/>
</dbReference>
<dbReference type="SUPFAM" id="SSF89360">
    <property type="entry name" value="HesB-like domain"/>
    <property type="match status" value="1"/>
</dbReference>
<dbReference type="Gene3D" id="2.60.300.12">
    <property type="entry name" value="HesB-like domain"/>
    <property type="match status" value="1"/>
</dbReference>
<evidence type="ECO:0000313" key="4">
    <source>
        <dbReference type="Proteomes" id="UP001623330"/>
    </source>
</evidence>
<dbReference type="InterPro" id="IPR000361">
    <property type="entry name" value="ATAP_core_dom"/>
</dbReference>
<dbReference type="InterPro" id="IPR035903">
    <property type="entry name" value="HesB-like_dom_sf"/>
</dbReference>
<evidence type="ECO:0000313" key="3">
    <source>
        <dbReference type="EMBL" id="KAL3228989.1"/>
    </source>
</evidence>
<evidence type="ECO:0000259" key="2">
    <source>
        <dbReference type="Pfam" id="PF01521"/>
    </source>
</evidence>
<reference evidence="3 4" key="1">
    <citation type="submission" date="2024-05" db="EMBL/GenBank/DDBJ databases">
        <title>Long read based assembly of the Candida bracarensis genome reveals expanded adhesin content.</title>
        <authorList>
            <person name="Marcet-Houben M."/>
            <person name="Ksiezopolska E."/>
            <person name="Gabaldon T."/>
        </authorList>
    </citation>
    <scope>NUCLEOTIDE SEQUENCE [LARGE SCALE GENOMIC DNA]</scope>
    <source>
        <strain evidence="3 4">CBM6</strain>
    </source>
</reference>
<comment type="caution">
    <text evidence="3">The sequence shown here is derived from an EMBL/GenBank/DDBJ whole genome shotgun (WGS) entry which is preliminary data.</text>
</comment>
<evidence type="ECO:0000256" key="1">
    <source>
        <dbReference type="ARBA" id="ARBA00006718"/>
    </source>
</evidence>
<dbReference type="Pfam" id="PF01521">
    <property type="entry name" value="Fe-S_biosyn"/>
    <property type="match status" value="1"/>
</dbReference>
<dbReference type="PANTHER" id="PTHR43011:SF1">
    <property type="entry name" value="IRON-SULFUR CLUSTER ASSEMBLY 2 HOMOLOG, MITOCHONDRIAL"/>
    <property type="match status" value="1"/>
</dbReference>
<accession>A0ABR4NMK4</accession>
<name>A0ABR4NMK4_9SACH</name>
<proteinExistence type="inferred from homology"/>
<keyword evidence="4" id="KW-1185">Reference proteome</keyword>